<dbReference type="PROSITE" id="PS50853">
    <property type="entry name" value="FN3"/>
    <property type="match status" value="1"/>
</dbReference>
<evidence type="ECO:0000313" key="3">
    <source>
        <dbReference type="EMBL" id="QTA93882.1"/>
    </source>
</evidence>
<evidence type="ECO:0000259" key="2">
    <source>
        <dbReference type="PROSITE" id="PS50853"/>
    </source>
</evidence>
<dbReference type="RefSeq" id="WP_207680607.1">
    <property type="nucleotide sequence ID" value="NZ_CP061800.1"/>
</dbReference>
<keyword evidence="4" id="KW-1185">Reference proteome</keyword>
<dbReference type="KEGG" id="dmm:dnm_099900"/>
<evidence type="ECO:0000259" key="1">
    <source>
        <dbReference type="PROSITE" id="PS50835"/>
    </source>
</evidence>
<evidence type="ECO:0000313" key="4">
    <source>
        <dbReference type="Proteomes" id="UP000663722"/>
    </source>
</evidence>
<feature type="domain" description="Ig-like" evidence="1">
    <location>
        <begin position="841"/>
        <end position="878"/>
    </location>
</feature>
<dbReference type="InterPro" id="IPR003961">
    <property type="entry name" value="FN3_dom"/>
</dbReference>
<accession>A0A975GUI5</accession>
<sequence length="965" mass="108979">MFFLFFGATLAEPSAWPPDGQVIRCPVIRDTCISSVGEEKFGNNGGANKLKLKGQQEYILLDIDLNPLKGKIITGAMLHICSASPRKALLARVGVSALASEWTEGTSVGYQSQTGTSCYDQAEHKKRNWAYPGSTLMDVVFGRGHTLWKFADCTPPDQNGWQTFAIDADVIAARAAGLSHGFCLYDEVGNIWSLRKGQFKFTYFPNRFCHSKEKGSNAPWLEVWFQGTDSVPPEPVKSAKVETEGFPAGEALVRWKTPHDKGGGKSLGFHVSYKKGNTKKSLPRYLIPMAGKSGEEVRMHIQDIPFNPGEKISLTIRPVDNAGNIGNPFTKKIQLSSGSNFKFQVSSFKFPRSEELPTVGGVKVAVVDLLDKIDPKTGKMIPAQKKGYKGGNHLFSAKEKRIRLYAARNETVAFQLSLEGNAEDISVRYAFDQYPTLRPKLYQFAYVNVLSKQGKTISVLPDPLVPLKLETGNWKLETGNSNPQFQVSSFKSQLCELYVPHEASPGRKLGKVIISAGQERLELDVDLTVWNFTLPNKLSFVPEMNAYGTVSPYKGYEYYRLAHEHCTCVNRLPYAWNGVPSFAPEWKGNDFDWSEWDQKVGPLLDGSAFEDLPRTNEPVDVFYLPFSENWPVSVFNHYSSSYWADEAFTSQYEEELKQSFAAFAKHCDEKKWHDTIFQFYLNNKVYYRSGFGKSSAPWIFDEPINTQDFWALRWYGILWRLAVDPVRGNAKMWYRGDISYSQFGRNMLWGVTDAEYIGTNNAQKTRMKHDEQILWGNACFAEYGTANKIEEPNTQPVLWCLSAWAKGATGVLPWQTIGNKHCWKIADQNALFYPHARGPKPSVRLKAFTRGQQDAEYLTLLCDVYGIPRFAVVKWLKNIIRLEGRVSKTSDSDAGTLTYDSGSPAELWKLRYSVGKMLSDRGPEYKRNMAKQKTSRYIKKWPDVGYVPVSPKVEPYKPDCDSFKP</sequence>
<dbReference type="EMBL" id="CP061800">
    <property type="protein sequence ID" value="QTA93882.1"/>
    <property type="molecule type" value="Genomic_DNA"/>
</dbReference>
<feature type="domain" description="Fibronectin type-III" evidence="2">
    <location>
        <begin position="232"/>
        <end position="340"/>
    </location>
</feature>
<reference evidence="3" key="1">
    <citation type="journal article" date="2021" name="Microb. Physiol.">
        <title>Proteogenomic Insights into the Physiology of Marine, Sulfate-Reducing, Filamentous Desulfonema limicola and Desulfonema magnum.</title>
        <authorList>
            <person name="Schnaars V."/>
            <person name="Wohlbrand L."/>
            <person name="Scheve S."/>
            <person name="Hinrichs C."/>
            <person name="Reinhardt R."/>
            <person name="Rabus R."/>
        </authorList>
    </citation>
    <scope>NUCLEOTIDE SEQUENCE</scope>
    <source>
        <strain evidence="3">4be13</strain>
    </source>
</reference>
<dbReference type="InterPro" id="IPR007110">
    <property type="entry name" value="Ig-like_dom"/>
</dbReference>
<dbReference type="Proteomes" id="UP000663722">
    <property type="component" value="Chromosome"/>
</dbReference>
<dbReference type="AlphaFoldDB" id="A0A975GUI5"/>
<protein>
    <submittedName>
        <fullName evidence="3">DUF4091</fullName>
    </submittedName>
</protein>
<dbReference type="PROSITE" id="PS50835">
    <property type="entry name" value="IG_LIKE"/>
    <property type="match status" value="1"/>
</dbReference>
<name>A0A975GUI5_9BACT</name>
<gene>
    <name evidence="3" type="ORF">dnm_099900</name>
</gene>
<organism evidence="3 4">
    <name type="scientific">Desulfonema magnum</name>
    <dbReference type="NCBI Taxonomy" id="45655"/>
    <lineage>
        <taxon>Bacteria</taxon>
        <taxon>Pseudomonadati</taxon>
        <taxon>Thermodesulfobacteriota</taxon>
        <taxon>Desulfobacteria</taxon>
        <taxon>Desulfobacterales</taxon>
        <taxon>Desulfococcaceae</taxon>
        <taxon>Desulfonema</taxon>
    </lineage>
</organism>
<proteinExistence type="predicted"/>